<dbReference type="RefSeq" id="WP_201078550.1">
    <property type="nucleotide sequence ID" value="NZ_CP067420.1"/>
</dbReference>
<feature type="compositionally biased region" description="Acidic residues" evidence="2">
    <location>
        <begin position="78"/>
        <end position="89"/>
    </location>
</feature>
<dbReference type="PANTHER" id="PTHR35177">
    <property type="entry name" value="HYDROGENASE MATURATION FACTOR HYBG"/>
    <property type="match status" value="1"/>
</dbReference>
<organism evidence="3 4">
    <name type="scientific">Skermanella cutis</name>
    <dbReference type="NCBI Taxonomy" id="2775420"/>
    <lineage>
        <taxon>Bacteria</taxon>
        <taxon>Pseudomonadati</taxon>
        <taxon>Pseudomonadota</taxon>
        <taxon>Alphaproteobacteria</taxon>
        <taxon>Rhodospirillales</taxon>
        <taxon>Azospirillaceae</taxon>
        <taxon>Skermanella</taxon>
    </lineage>
</organism>
<dbReference type="InterPro" id="IPR019812">
    <property type="entry name" value="Hydgase_assmbl_chp_CS"/>
</dbReference>
<evidence type="ECO:0000256" key="2">
    <source>
        <dbReference type="SAM" id="MobiDB-lite"/>
    </source>
</evidence>
<proteinExistence type="inferred from homology"/>
<dbReference type="InterPro" id="IPR001109">
    <property type="entry name" value="Hydrogenase_HupF/HypC"/>
</dbReference>
<feature type="region of interest" description="Disordered" evidence="2">
    <location>
        <begin position="69"/>
        <end position="89"/>
    </location>
</feature>
<dbReference type="PROSITE" id="PS01097">
    <property type="entry name" value="HUPF_HYPC"/>
    <property type="match status" value="1"/>
</dbReference>
<dbReference type="Proteomes" id="UP000595197">
    <property type="component" value="Chromosome"/>
</dbReference>
<name>A0ABX7B9K4_9PROT</name>
<evidence type="ECO:0000313" key="3">
    <source>
        <dbReference type="EMBL" id="QQP91042.1"/>
    </source>
</evidence>
<sequence length="89" mass="9433">MCLALPARIVEIHNDDSATVSLGGVRKQVSTALIEEPAVGDYVIVHVGYALSRLDPAEAERTLALLAALEQSPPGQEPEQEPEQEDAAA</sequence>
<gene>
    <name evidence="3" type="ORF">IGS68_07445</name>
</gene>
<dbReference type="Gene3D" id="2.30.30.140">
    <property type="match status" value="1"/>
</dbReference>
<evidence type="ECO:0000313" key="4">
    <source>
        <dbReference type="Proteomes" id="UP000595197"/>
    </source>
</evidence>
<dbReference type="EMBL" id="CP067420">
    <property type="protein sequence ID" value="QQP91042.1"/>
    <property type="molecule type" value="Genomic_DNA"/>
</dbReference>
<dbReference type="PRINTS" id="PR00445">
    <property type="entry name" value="HUPFHYPC"/>
</dbReference>
<reference evidence="3" key="1">
    <citation type="submission" date="2021-02" db="EMBL/GenBank/DDBJ databases">
        <title>Skermanella TT6 skin isolate.</title>
        <authorList>
            <person name="Lee K."/>
            <person name="Ganzorig M."/>
        </authorList>
    </citation>
    <scope>NUCLEOTIDE SEQUENCE</scope>
    <source>
        <strain evidence="3">TT6</strain>
    </source>
</reference>
<protein>
    <submittedName>
        <fullName evidence="3">HypC/HybG/HupF family hydrogenase formation chaperone</fullName>
    </submittedName>
</protein>
<keyword evidence="4" id="KW-1185">Reference proteome</keyword>
<dbReference type="Pfam" id="PF01455">
    <property type="entry name" value="HupF_HypC"/>
    <property type="match status" value="1"/>
</dbReference>
<comment type="similarity">
    <text evidence="1">Belongs to the HupF/HypC family.</text>
</comment>
<evidence type="ECO:0000256" key="1">
    <source>
        <dbReference type="ARBA" id="ARBA00006018"/>
    </source>
</evidence>
<dbReference type="SUPFAM" id="SSF159127">
    <property type="entry name" value="HupF/HypC-like"/>
    <property type="match status" value="1"/>
</dbReference>
<dbReference type="NCBIfam" id="TIGR00074">
    <property type="entry name" value="hypC_hupF"/>
    <property type="match status" value="1"/>
</dbReference>
<accession>A0ABX7B9K4</accession>
<dbReference type="PANTHER" id="PTHR35177:SF2">
    <property type="entry name" value="HYDROGENASE MATURATION FACTOR HYBG"/>
    <property type="match status" value="1"/>
</dbReference>